<sequence>MRITVFGASGAVGGRVVAEAVARGHHVTAVSRDPHRLRGLPVAVELRAGDATDPDQVAELSAGQDLVISATRPSLGREYELADVAAGLLTGLTRTGVRLLVVGGAGHLTVPGADGRCLIEMPDFPPHLLPIALACHAQLQLFQAAAAEPDGGPVDWAYLSPPAELEPGERTGEYRTGTNELVTTDTGASFISLEDFAVALLDEAEHPKYHRTRFTVGY</sequence>
<dbReference type="GO" id="GO:0016646">
    <property type="term" value="F:oxidoreductase activity, acting on the CH-NH group of donors, NAD or NADP as acceptor"/>
    <property type="evidence" value="ECO:0007669"/>
    <property type="project" value="TreeGrafter"/>
</dbReference>
<dbReference type="SUPFAM" id="SSF51735">
    <property type="entry name" value="NAD(P)-binding Rossmann-fold domains"/>
    <property type="match status" value="1"/>
</dbReference>
<dbReference type="InterPro" id="IPR036291">
    <property type="entry name" value="NAD(P)-bd_dom_sf"/>
</dbReference>
<proteinExistence type="predicted"/>
<evidence type="ECO:0000313" key="2">
    <source>
        <dbReference type="EMBL" id="RDI61690.1"/>
    </source>
</evidence>
<feature type="domain" description="NAD(P)-binding" evidence="1">
    <location>
        <begin position="7"/>
        <end position="203"/>
    </location>
</feature>
<dbReference type="Pfam" id="PF13460">
    <property type="entry name" value="NAD_binding_10"/>
    <property type="match status" value="1"/>
</dbReference>
<dbReference type="PANTHER" id="PTHR43355:SF2">
    <property type="entry name" value="FLAVIN REDUCTASE (NADPH)"/>
    <property type="match status" value="1"/>
</dbReference>
<keyword evidence="3" id="KW-1185">Reference proteome</keyword>
<dbReference type="STRING" id="1210086.GCA_001613105_07602"/>
<dbReference type="EMBL" id="QQBC01000013">
    <property type="protein sequence ID" value="RDI61690.1"/>
    <property type="molecule type" value="Genomic_DNA"/>
</dbReference>
<gene>
    <name evidence="2" type="ORF">DFR76_113192</name>
</gene>
<protein>
    <recommendedName>
        <fullName evidence="1">NAD(P)-binding domain-containing protein</fullName>
    </recommendedName>
</protein>
<reference evidence="2 3" key="1">
    <citation type="submission" date="2018-07" db="EMBL/GenBank/DDBJ databases">
        <title>Genomic Encyclopedia of Type Strains, Phase IV (KMG-IV): sequencing the most valuable type-strain genomes for metagenomic binning, comparative biology and taxonomic classification.</title>
        <authorList>
            <person name="Goeker M."/>
        </authorList>
    </citation>
    <scope>NUCLEOTIDE SEQUENCE [LARGE SCALE GENOMIC DNA]</scope>
    <source>
        <strain evidence="2 3">DSM 44290</strain>
    </source>
</reference>
<organism evidence="2 3">
    <name type="scientific">Nocardia pseudobrasiliensis</name>
    <dbReference type="NCBI Taxonomy" id="45979"/>
    <lineage>
        <taxon>Bacteria</taxon>
        <taxon>Bacillati</taxon>
        <taxon>Actinomycetota</taxon>
        <taxon>Actinomycetes</taxon>
        <taxon>Mycobacteriales</taxon>
        <taxon>Nocardiaceae</taxon>
        <taxon>Nocardia</taxon>
    </lineage>
</organism>
<accession>A0A370HTS4</accession>
<dbReference type="Proteomes" id="UP000254869">
    <property type="component" value="Unassembled WGS sequence"/>
</dbReference>
<evidence type="ECO:0000313" key="3">
    <source>
        <dbReference type="Proteomes" id="UP000254869"/>
    </source>
</evidence>
<dbReference type="InterPro" id="IPR051606">
    <property type="entry name" value="Polyketide_Oxido-like"/>
</dbReference>
<evidence type="ECO:0000259" key="1">
    <source>
        <dbReference type="Pfam" id="PF13460"/>
    </source>
</evidence>
<name>A0A370HTS4_9NOCA</name>
<dbReference type="PANTHER" id="PTHR43355">
    <property type="entry name" value="FLAVIN REDUCTASE (NADPH)"/>
    <property type="match status" value="1"/>
</dbReference>
<dbReference type="Gene3D" id="3.40.50.720">
    <property type="entry name" value="NAD(P)-binding Rossmann-like Domain"/>
    <property type="match status" value="1"/>
</dbReference>
<comment type="caution">
    <text evidence="2">The sequence shown here is derived from an EMBL/GenBank/DDBJ whole genome shotgun (WGS) entry which is preliminary data.</text>
</comment>
<dbReference type="AlphaFoldDB" id="A0A370HTS4"/>
<dbReference type="InterPro" id="IPR016040">
    <property type="entry name" value="NAD(P)-bd_dom"/>
</dbReference>
<dbReference type="RefSeq" id="WP_068008592.1">
    <property type="nucleotide sequence ID" value="NZ_QQBC01000013.1"/>
</dbReference>